<dbReference type="InterPro" id="IPR046342">
    <property type="entry name" value="CBS_dom_sf"/>
</dbReference>
<gene>
    <name evidence="12" type="ORF">HLUCCA11_01535</name>
</gene>
<evidence type="ECO:0000256" key="2">
    <source>
        <dbReference type="ARBA" id="ARBA00022692"/>
    </source>
</evidence>
<feature type="domain" description="CBS" evidence="10">
    <location>
        <begin position="199"/>
        <end position="258"/>
    </location>
</feature>
<evidence type="ECO:0000256" key="5">
    <source>
        <dbReference type="ARBA" id="ARBA00023122"/>
    </source>
</evidence>
<evidence type="ECO:0000256" key="7">
    <source>
        <dbReference type="PROSITE-ProRule" id="PRU00703"/>
    </source>
</evidence>
<dbReference type="Gene3D" id="3.10.580.10">
    <property type="entry name" value="CBS-domain"/>
    <property type="match status" value="1"/>
</dbReference>
<dbReference type="PROSITE" id="PS51371">
    <property type="entry name" value="CBS"/>
    <property type="match status" value="2"/>
</dbReference>
<comment type="subcellular location">
    <subcellularLocation>
        <location evidence="1">Membrane</location>
        <topology evidence="1">Multi-pass membrane protein</topology>
    </subcellularLocation>
</comment>
<evidence type="ECO:0000256" key="9">
    <source>
        <dbReference type="SAM" id="Phobius"/>
    </source>
</evidence>
<dbReference type="CDD" id="cd04590">
    <property type="entry name" value="CBS_pair_CorC_HlyC_assoc"/>
    <property type="match status" value="1"/>
</dbReference>
<feature type="transmembrane region" description="Helical" evidence="9">
    <location>
        <begin position="120"/>
        <end position="142"/>
    </location>
</feature>
<dbReference type="STRING" id="1666911.HLUCCA11_01535"/>
<feature type="transmembrane region" description="Helical" evidence="9">
    <location>
        <begin position="59"/>
        <end position="78"/>
    </location>
</feature>
<evidence type="ECO:0000256" key="8">
    <source>
        <dbReference type="PROSITE-ProRule" id="PRU01193"/>
    </source>
</evidence>
<evidence type="ECO:0000256" key="1">
    <source>
        <dbReference type="ARBA" id="ARBA00004141"/>
    </source>
</evidence>
<feature type="domain" description="CNNM transmembrane" evidence="11">
    <location>
        <begin position="1"/>
        <end position="180"/>
    </location>
</feature>
<dbReference type="InterPro" id="IPR044751">
    <property type="entry name" value="Ion_transp-like_CBS"/>
</dbReference>
<feature type="transmembrane region" description="Helical" evidence="9">
    <location>
        <begin position="90"/>
        <end position="108"/>
    </location>
</feature>
<sequence length="350" mass="38755">MIQLAIAVFIILIGSALCSGAEAALLSVPLLKVKQFVQDKPSPSAIALLSIRQRVSRPLATIVVLNNIFNIVGSIVVGRIATNQFDNTGLGIFSAMLTFCIILFAEILPKTVGERYAQTIALMVAIPVRAMTIVFTPLIWLLEHITAPLTKGRKGPITDEAEIRLLTMLGYQEGLIEDDEAEMIDRVFRLNDLKAADIMTPRVAITFISSEAVLQEIQDEIIASQHTRILVIGEDLDHVVGVALKAELLTALVQGHGSAKIKDIMRQVHYVPDTERTDRLIKTFQSLREHLMVVVDEYGGVSGVVTLEDTLEVLTGEIVDETDRNVDLQAFARQRQKRILRRSGFRQQKL</sequence>
<comment type="caution">
    <text evidence="12">The sequence shown here is derived from an EMBL/GenBank/DDBJ whole genome shotgun (WGS) entry which is preliminary data.</text>
</comment>
<dbReference type="PROSITE" id="PS51846">
    <property type="entry name" value="CNNM"/>
    <property type="match status" value="1"/>
</dbReference>
<dbReference type="Pfam" id="PF01595">
    <property type="entry name" value="CNNM"/>
    <property type="match status" value="1"/>
</dbReference>
<keyword evidence="6 8" id="KW-0472">Membrane</keyword>
<dbReference type="FunFam" id="3.10.580.10:FF:000002">
    <property type="entry name" value="Magnesium/cobalt efflux protein CorC"/>
    <property type="match status" value="1"/>
</dbReference>
<protein>
    <submittedName>
        <fullName evidence="12">Hemolysin-related protein</fullName>
    </submittedName>
</protein>
<evidence type="ECO:0000256" key="6">
    <source>
        <dbReference type="ARBA" id="ARBA00023136"/>
    </source>
</evidence>
<reference evidence="12 13" key="1">
    <citation type="submission" date="2015-09" db="EMBL/GenBank/DDBJ databases">
        <title>Identification and resolution of microdiversity through metagenomic sequencing of parallel consortia.</title>
        <authorList>
            <person name="Nelson W.C."/>
            <person name="Romine M.F."/>
            <person name="Lindemann S.R."/>
        </authorList>
    </citation>
    <scope>NUCLEOTIDE SEQUENCE [LARGE SCALE GENOMIC DNA]</scope>
    <source>
        <strain evidence="12">Ana</strain>
    </source>
</reference>
<name>A0A0P7Z4B0_9CYAN</name>
<dbReference type="GO" id="GO:0005886">
    <property type="term" value="C:plasma membrane"/>
    <property type="evidence" value="ECO:0007669"/>
    <property type="project" value="TreeGrafter"/>
</dbReference>
<evidence type="ECO:0000313" key="13">
    <source>
        <dbReference type="Proteomes" id="UP000050465"/>
    </source>
</evidence>
<keyword evidence="3" id="KW-0677">Repeat</keyword>
<dbReference type="Pfam" id="PF00571">
    <property type="entry name" value="CBS"/>
    <property type="match status" value="1"/>
</dbReference>
<keyword evidence="5 7" id="KW-0129">CBS domain</keyword>
<evidence type="ECO:0000256" key="3">
    <source>
        <dbReference type="ARBA" id="ARBA00022737"/>
    </source>
</evidence>
<dbReference type="AlphaFoldDB" id="A0A0P7Z4B0"/>
<dbReference type="EMBL" id="LJZR01000001">
    <property type="protein sequence ID" value="KPQ37766.1"/>
    <property type="molecule type" value="Genomic_DNA"/>
</dbReference>
<evidence type="ECO:0000313" key="12">
    <source>
        <dbReference type="EMBL" id="KPQ37766.1"/>
    </source>
</evidence>
<dbReference type="InterPro" id="IPR002550">
    <property type="entry name" value="CNNM"/>
</dbReference>
<evidence type="ECO:0000259" key="11">
    <source>
        <dbReference type="PROSITE" id="PS51846"/>
    </source>
</evidence>
<dbReference type="SUPFAM" id="SSF54631">
    <property type="entry name" value="CBS-domain pair"/>
    <property type="match status" value="1"/>
</dbReference>
<dbReference type="InterPro" id="IPR000644">
    <property type="entry name" value="CBS_dom"/>
</dbReference>
<feature type="domain" description="CBS" evidence="10">
    <location>
        <begin position="264"/>
        <end position="321"/>
    </location>
</feature>
<dbReference type="PATRIC" id="fig|1666911.3.peg.2714"/>
<dbReference type="Proteomes" id="UP000050465">
    <property type="component" value="Unassembled WGS sequence"/>
</dbReference>
<organism evidence="12 13">
    <name type="scientific">Phormidesmis priestleyi Ana</name>
    <dbReference type="NCBI Taxonomy" id="1666911"/>
    <lineage>
        <taxon>Bacteria</taxon>
        <taxon>Bacillati</taxon>
        <taxon>Cyanobacteriota</taxon>
        <taxon>Cyanophyceae</taxon>
        <taxon>Leptolyngbyales</taxon>
        <taxon>Leptolyngbyaceae</taxon>
        <taxon>Phormidesmis</taxon>
    </lineage>
</organism>
<dbReference type="PANTHER" id="PTHR22777">
    <property type="entry name" value="HEMOLYSIN-RELATED"/>
    <property type="match status" value="1"/>
</dbReference>
<keyword evidence="2 8" id="KW-0812">Transmembrane</keyword>
<evidence type="ECO:0000256" key="4">
    <source>
        <dbReference type="ARBA" id="ARBA00022989"/>
    </source>
</evidence>
<proteinExistence type="predicted"/>
<dbReference type="PANTHER" id="PTHR22777:SF4">
    <property type="entry name" value="UPF0053 PROTEIN SLL1254"/>
    <property type="match status" value="1"/>
</dbReference>
<accession>A0A0P7Z4B0</accession>
<keyword evidence="4 8" id="KW-1133">Transmembrane helix</keyword>
<evidence type="ECO:0000259" key="10">
    <source>
        <dbReference type="PROSITE" id="PS51371"/>
    </source>
</evidence>